<dbReference type="Proteomes" id="UP001152622">
    <property type="component" value="Chromosome 2"/>
</dbReference>
<evidence type="ECO:0000256" key="2">
    <source>
        <dbReference type="SAM" id="Phobius"/>
    </source>
</evidence>
<reference evidence="3" key="1">
    <citation type="journal article" date="2023" name="Science">
        <title>Genome structures resolve the early diversification of teleost fishes.</title>
        <authorList>
            <person name="Parey E."/>
            <person name="Louis A."/>
            <person name="Montfort J."/>
            <person name="Bouchez O."/>
            <person name="Roques C."/>
            <person name="Iampietro C."/>
            <person name="Lluch J."/>
            <person name="Castinel A."/>
            <person name="Donnadieu C."/>
            <person name="Desvignes T."/>
            <person name="Floi Bucao C."/>
            <person name="Jouanno E."/>
            <person name="Wen M."/>
            <person name="Mejri S."/>
            <person name="Dirks R."/>
            <person name="Jansen H."/>
            <person name="Henkel C."/>
            <person name="Chen W.J."/>
            <person name="Zahm M."/>
            <person name="Cabau C."/>
            <person name="Klopp C."/>
            <person name="Thompson A.W."/>
            <person name="Robinson-Rechavi M."/>
            <person name="Braasch I."/>
            <person name="Lecointre G."/>
            <person name="Bobe J."/>
            <person name="Postlethwait J.H."/>
            <person name="Berthelot C."/>
            <person name="Roest Crollius H."/>
            <person name="Guiguen Y."/>
        </authorList>
    </citation>
    <scope>NUCLEOTIDE SEQUENCE</scope>
    <source>
        <strain evidence="3">WJC10195</strain>
    </source>
</reference>
<keyword evidence="4" id="KW-1185">Reference proteome</keyword>
<evidence type="ECO:0000313" key="4">
    <source>
        <dbReference type="Proteomes" id="UP001152622"/>
    </source>
</evidence>
<keyword evidence="2" id="KW-0472">Membrane</keyword>
<keyword evidence="2" id="KW-1133">Transmembrane helix</keyword>
<feature type="transmembrane region" description="Helical" evidence="2">
    <location>
        <begin position="59"/>
        <end position="77"/>
    </location>
</feature>
<proteinExistence type="predicted"/>
<accession>A0A9Q1G1P3</accession>
<dbReference type="AlphaFoldDB" id="A0A9Q1G1P3"/>
<name>A0A9Q1G1P3_SYNKA</name>
<protein>
    <submittedName>
        <fullName evidence="3">Uncharacterized protein</fullName>
    </submittedName>
</protein>
<evidence type="ECO:0000313" key="3">
    <source>
        <dbReference type="EMBL" id="KAJ8373735.1"/>
    </source>
</evidence>
<feature type="region of interest" description="Disordered" evidence="1">
    <location>
        <begin position="268"/>
        <end position="337"/>
    </location>
</feature>
<dbReference type="EMBL" id="JAINUF010000002">
    <property type="protein sequence ID" value="KAJ8373735.1"/>
    <property type="molecule type" value="Genomic_DNA"/>
</dbReference>
<evidence type="ECO:0000256" key="1">
    <source>
        <dbReference type="SAM" id="MobiDB-lite"/>
    </source>
</evidence>
<comment type="caution">
    <text evidence="3">The sequence shown here is derived from an EMBL/GenBank/DDBJ whole genome shotgun (WGS) entry which is preliminary data.</text>
</comment>
<sequence>MSRREMGAAVRDLTLRELLDMEEEVNMEEEGEEPHQTKATPPTSWHPCRVLGLKSPVKGLITLIIIWILFIIALTILNRWSWSTERTEVQNSSNQNQKEEPWTFRSKRVCGGFSSEAEEVVHINWRRANLQRARIRHHYTTPEGRRDEASAAKLRRCEGVFVKVQYSHPQRHAHADACGFPSVRLWAGPRHVRPTRRRDVPPVLSGCYTSCGLLVLGVDRRVCEHRGNLFSREPLLTPTTPSSLYYIILTAAGVVGEEVVTSQAHVSDMLPRPQGTGIMKEWPGPSVSPWSLEQHGDLKHNPHMPAPPPQSYSHPQQQPGDCLSEGTAGQRTGYRDL</sequence>
<organism evidence="3 4">
    <name type="scientific">Synaphobranchus kaupii</name>
    <name type="common">Kaup's arrowtooth eel</name>
    <dbReference type="NCBI Taxonomy" id="118154"/>
    <lineage>
        <taxon>Eukaryota</taxon>
        <taxon>Metazoa</taxon>
        <taxon>Chordata</taxon>
        <taxon>Craniata</taxon>
        <taxon>Vertebrata</taxon>
        <taxon>Euteleostomi</taxon>
        <taxon>Actinopterygii</taxon>
        <taxon>Neopterygii</taxon>
        <taxon>Teleostei</taxon>
        <taxon>Anguilliformes</taxon>
        <taxon>Synaphobranchidae</taxon>
        <taxon>Synaphobranchus</taxon>
    </lineage>
</organism>
<gene>
    <name evidence="3" type="ORF">SKAU_G00043150</name>
</gene>
<keyword evidence="2" id="KW-0812">Transmembrane</keyword>